<name>A0A2V3J2D0_9FLOR</name>
<organism evidence="2 3">
    <name type="scientific">Gracilariopsis chorda</name>
    <dbReference type="NCBI Taxonomy" id="448386"/>
    <lineage>
        <taxon>Eukaryota</taxon>
        <taxon>Rhodophyta</taxon>
        <taxon>Florideophyceae</taxon>
        <taxon>Rhodymeniophycidae</taxon>
        <taxon>Gracilariales</taxon>
        <taxon>Gracilariaceae</taxon>
        <taxon>Gracilariopsis</taxon>
    </lineage>
</organism>
<keyword evidence="3" id="KW-1185">Reference proteome</keyword>
<comment type="caution">
    <text evidence="2">The sequence shown here is derived from an EMBL/GenBank/DDBJ whole genome shotgun (WGS) entry which is preliminary data.</text>
</comment>
<dbReference type="Proteomes" id="UP000247409">
    <property type="component" value="Unassembled WGS sequence"/>
</dbReference>
<feature type="transmembrane region" description="Helical" evidence="1">
    <location>
        <begin position="151"/>
        <end position="170"/>
    </location>
</feature>
<keyword evidence="1" id="KW-0472">Membrane</keyword>
<feature type="transmembrane region" description="Helical" evidence="1">
    <location>
        <begin position="107"/>
        <end position="131"/>
    </location>
</feature>
<evidence type="ECO:0000313" key="3">
    <source>
        <dbReference type="Proteomes" id="UP000247409"/>
    </source>
</evidence>
<accession>A0A2V3J2D0</accession>
<evidence type="ECO:0000256" key="1">
    <source>
        <dbReference type="SAM" id="Phobius"/>
    </source>
</evidence>
<gene>
    <name evidence="2" type="ORF">BWQ96_01704</name>
</gene>
<evidence type="ECO:0000313" key="2">
    <source>
        <dbReference type="EMBL" id="PXF48535.1"/>
    </source>
</evidence>
<sequence>MHLSNSSAFVPARVLPTTRSKTLRSCLCMKKRGAPKKKKPNAISRLSKEEKARIDKIAERYGVQPPKPGDQLDRKYTKVKPEEPKTMYQSLAGAVGVETLNLVEQGLYVALGGLLTFLITCGLLISSEAFYKATGKDIPESLDAFTSMVQGYFTPALVIFLVLSSVLGIYKQSQLESGASSYSSLRNGSQEEE</sequence>
<proteinExistence type="predicted"/>
<keyword evidence="1" id="KW-0812">Transmembrane</keyword>
<protein>
    <submittedName>
        <fullName evidence="2">Uncharacterized protein</fullName>
    </submittedName>
</protein>
<dbReference type="EMBL" id="NBIV01000013">
    <property type="protein sequence ID" value="PXF48535.1"/>
    <property type="molecule type" value="Genomic_DNA"/>
</dbReference>
<keyword evidence="1" id="KW-1133">Transmembrane helix</keyword>
<reference evidence="2 3" key="1">
    <citation type="journal article" date="2018" name="Mol. Biol. Evol.">
        <title>Analysis of the draft genome of the red seaweed Gracilariopsis chorda provides insights into genome size evolution in Rhodophyta.</title>
        <authorList>
            <person name="Lee J."/>
            <person name="Yang E.C."/>
            <person name="Graf L."/>
            <person name="Yang J.H."/>
            <person name="Qiu H."/>
            <person name="Zel Zion U."/>
            <person name="Chan C.X."/>
            <person name="Stephens T.G."/>
            <person name="Weber A.P.M."/>
            <person name="Boo G.H."/>
            <person name="Boo S.M."/>
            <person name="Kim K.M."/>
            <person name="Shin Y."/>
            <person name="Jung M."/>
            <person name="Lee S.J."/>
            <person name="Yim H.S."/>
            <person name="Lee J.H."/>
            <person name="Bhattacharya D."/>
            <person name="Yoon H.S."/>
        </authorList>
    </citation>
    <scope>NUCLEOTIDE SEQUENCE [LARGE SCALE GENOMIC DNA]</scope>
    <source>
        <strain evidence="2 3">SKKU-2015</strain>
        <tissue evidence="2">Whole body</tissue>
    </source>
</reference>
<dbReference type="OrthoDB" id="204261at2759"/>
<dbReference type="AlphaFoldDB" id="A0A2V3J2D0"/>